<evidence type="ECO:0000256" key="1">
    <source>
        <dbReference type="SAM" id="MobiDB-lite"/>
    </source>
</evidence>
<gene>
    <name evidence="2" type="ORF">FKW44_019245</name>
    <name evidence="3" type="ORF">FKW44_019248</name>
</gene>
<organism evidence="3 4">
    <name type="scientific">Caligus rogercresseyi</name>
    <name type="common">Sea louse</name>
    <dbReference type="NCBI Taxonomy" id="217165"/>
    <lineage>
        <taxon>Eukaryota</taxon>
        <taxon>Metazoa</taxon>
        <taxon>Ecdysozoa</taxon>
        <taxon>Arthropoda</taxon>
        <taxon>Crustacea</taxon>
        <taxon>Multicrustacea</taxon>
        <taxon>Hexanauplia</taxon>
        <taxon>Copepoda</taxon>
        <taxon>Siphonostomatoida</taxon>
        <taxon>Caligidae</taxon>
        <taxon>Caligus</taxon>
    </lineage>
</organism>
<reference evidence="4" key="1">
    <citation type="submission" date="2021-01" db="EMBL/GenBank/DDBJ databases">
        <title>Caligus Genome Assembly.</title>
        <authorList>
            <person name="Gallardo-Escarate C."/>
        </authorList>
    </citation>
    <scope>NUCLEOTIDE SEQUENCE [LARGE SCALE GENOMIC DNA]</scope>
</reference>
<reference evidence="3" key="2">
    <citation type="journal article" name="Sci. Data">
        <title>Chromosome-scale genome assembly of the sea louse Caligus rogercresseyi by SMRT sequencing and Hi-C analysis.</title>
        <authorList>
            <person name="Gallardo-Escarate C."/>
            <person name="Valenzuela-Munoz V."/>
            <person name="Nunez-Acuna G."/>
            <person name="Valenzuela-Miranda D."/>
            <person name="Goncalves A.T."/>
            <person name="Escobar-Sepulveda H."/>
            <person name="Liachko I."/>
            <person name="Nelson B."/>
            <person name="Roberts S."/>
            <person name="Warren W."/>
        </authorList>
    </citation>
    <scope>NUCLEOTIDE SEQUENCE</scope>
    <source>
        <tissue evidence="3">Whole tissue</tissue>
    </source>
</reference>
<feature type="non-terminal residue" evidence="3">
    <location>
        <position position="217"/>
    </location>
</feature>
<feature type="compositionally biased region" description="Acidic residues" evidence="1">
    <location>
        <begin position="104"/>
        <end position="115"/>
    </location>
</feature>
<feature type="compositionally biased region" description="Low complexity" evidence="1">
    <location>
        <begin position="178"/>
        <end position="190"/>
    </location>
</feature>
<keyword evidence="4" id="KW-1185">Reference proteome</keyword>
<evidence type="ECO:0000313" key="3">
    <source>
        <dbReference type="EMBL" id="QQP38625.1"/>
    </source>
</evidence>
<dbReference type="AlphaFoldDB" id="A0A7T8GWB5"/>
<feature type="region of interest" description="Disordered" evidence="1">
    <location>
        <begin position="104"/>
        <end position="123"/>
    </location>
</feature>
<feature type="non-terminal residue" evidence="3">
    <location>
        <position position="1"/>
    </location>
</feature>
<proteinExistence type="predicted"/>
<dbReference type="EMBL" id="CP045902">
    <property type="protein sequence ID" value="QQP38625.1"/>
    <property type="molecule type" value="Genomic_DNA"/>
</dbReference>
<name>A0A7T8GWB5_CALRO</name>
<sequence length="217" mass="24253">VRSVPKRVRRGSTYTVSVIGYESTDEETIYSAQGYETVAMTTEEGGEEEGSSSDDEDAMVYSAEYEIIEESESSPRASSDEDSELEDVVLRETVLDLMIQEEDELWADSESDEELPEKTYNNESSCDLKCCRCGGERKVILLYCEDCWRERKESCPMREKPRKKRQASKGTKAAPRPSFARSVSHTSSSSCEVPLPHYESQDSGVGSQESIFASGVD</sequence>
<protein>
    <submittedName>
        <fullName evidence="3">MDM2 oncogene_ E3 ubiquitin protein ligase</fullName>
    </submittedName>
</protein>
<feature type="region of interest" description="Disordered" evidence="1">
    <location>
        <begin position="154"/>
        <end position="217"/>
    </location>
</feature>
<evidence type="ECO:0000313" key="4">
    <source>
        <dbReference type="Proteomes" id="UP000595437"/>
    </source>
</evidence>
<feature type="compositionally biased region" description="Polar residues" evidence="1">
    <location>
        <begin position="201"/>
        <end position="211"/>
    </location>
</feature>
<dbReference type="Proteomes" id="UP000595437">
    <property type="component" value="Chromosome 13"/>
</dbReference>
<accession>A0A7T8GWB5</accession>
<dbReference type="EMBL" id="CP045902">
    <property type="protein sequence ID" value="QQP38622.1"/>
    <property type="molecule type" value="Genomic_DNA"/>
</dbReference>
<evidence type="ECO:0000313" key="2">
    <source>
        <dbReference type="EMBL" id="QQP38622.1"/>
    </source>
</evidence>